<dbReference type="EMBL" id="VFRR01000001">
    <property type="protein sequence ID" value="TPE55574.1"/>
    <property type="molecule type" value="Genomic_DNA"/>
</dbReference>
<dbReference type="InterPro" id="IPR001240">
    <property type="entry name" value="PRAI_dom"/>
</dbReference>
<dbReference type="InterPro" id="IPR044643">
    <property type="entry name" value="TrpF_fam"/>
</dbReference>
<dbReference type="UniPathway" id="UPA00035">
    <property type="reaction ID" value="UER00042"/>
</dbReference>
<evidence type="ECO:0000256" key="6">
    <source>
        <dbReference type="ARBA" id="ARBA00022605"/>
    </source>
</evidence>
<evidence type="ECO:0000256" key="8">
    <source>
        <dbReference type="ARBA" id="ARBA00023141"/>
    </source>
</evidence>
<dbReference type="InterPro" id="IPR011060">
    <property type="entry name" value="RibuloseP-bd_barrel"/>
</dbReference>
<evidence type="ECO:0000256" key="7">
    <source>
        <dbReference type="ARBA" id="ARBA00022822"/>
    </source>
</evidence>
<gene>
    <name evidence="10" type="primary">trpF</name>
    <name evidence="12" type="ORF">FJM67_00550</name>
</gene>
<evidence type="ECO:0000256" key="4">
    <source>
        <dbReference type="ARBA" id="ARBA00012572"/>
    </source>
</evidence>
<dbReference type="RefSeq" id="WP_140586653.1">
    <property type="nucleotide sequence ID" value="NZ_VFRR01000001.1"/>
</dbReference>
<comment type="catalytic activity">
    <reaction evidence="1 10">
        <text>N-(5-phospho-beta-D-ribosyl)anthranilate = 1-(2-carboxyphenylamino)-1-deoxy-D-ribulose 5-phosphate</text>
        <dbReference type="Rhea" id="RHEA:21540"/>
        <dbReference type="ChEBI" id="CHEBI:18277"/>
        <dbReference type="ChEBI" id="CHEBI:58613"/>
        <dbReference type="EC" id="5.3.1.24"/>
    </reaction>
</comment>
<reference evidence="12 13" key="1">
    <citation type="submission" date="2019-06" db="EMBL/GenBank/DDBJ databases">
        <title>A novel bacterium of genus Marinomonas, isolated from coastal sand.</title>
        <authorList>
            <person name="Huang H."/>
            <person name="Mo K."/>
            <person name="Hu Y."/>
        </authorList>
    </citation>
    <scope>NUCLEOTIDE SEQUENCE [LARGE SCALE GENOMIC DNA]</scope>
    <source>
        <strain evidence="12 13">HB171799</strain>
    </source>
</reference>
<dbReference type="HAMAP" id="MF_00135">
    <property type="entry name" value="PRAI"/>
    <property type="match status" value="1"/>
</dbReference>
<dbReference type="Gene3D" id="3.20.20.70">
    <property type="entry name" value="Aldolase class I"/>
    <property type="match status" value="1"/>
</dbReference>
<evidence type="ECO:0000256" key="3">
    <source>
        <dbReference type="ARBA" id="ARBA00007571"/>
    </source>
</evidence>
<accession>A0A501X522</accession>
<evidence type="ECO:0000313" key="12">
    <source>
        <dbReference type="EMBL" id="TPE55574.1"/>
    </source>
</evidence>
<dbReference type="FunFam" id="3.20.20.70:FF:000075">
    <property type="entry name" value="Tryptophan biosynthesis protein TRP1"/>
    <property type="match status" value="1"/>
</dbReference>
<evidence type="ECO:0000256" key="10">
    <source>
        <dbReference type="HAMAP-Rule" id="MF_00135"/>
    </source>
</evidence>
<organism evidence="12 13">
    <name type="scientific">Maribrevibacterium harenarium</name>
    <dbReference type="NCBI Taxonomy" id="2589817"/>
    <lineage>
        <taxon>Bacteria</taxon>
        <taxon>Pseudomonadati</taxon>
        <taxon>Pseudomonadota</taxon>
        <taxon>Gammaproteobacteria</taxon>
        <taxon>Oceanospirillales</taxon>
        <taxon>Oceanospirillaceae</taxon>
        <taxon>Maribrevibacterium</taxon>
    </lineage>
</organism>
<sequence length="206" mass="22262">MSCRVKICGITNLEDAMLAISSGADALGFVFYPPSPRYISISDAQAIVSKLPPFVTPVALFVDAARDVVAELLDGSPRWCLQFHGQETPEYCEQFSVPYYKALRMKPGLDIAAIANSYPCSMAILLDAYKPGVPGGTGETFDWESIPQGLRKPLILAGGLSIDNVAKAIDIVRPFAVDVSGGVELEPGKKDPDKVRDFIRAAKYYG</sequence>
<evidence type="ECO:0000313" key="13">
    <source>
        <dbReference type="Proteomes" id="UP000315901"/>
    </source>
</evidence>
<dbReference type="SUPFAM" id="SSF51366">
    <property type="entry name" value="Ribulose-phoshate binding barrel"/>
    <property type="match status" value="1"/>
</dbReference>
<name>A0A501X522_9GAMM</name>
<protein>
    <recommendedName>
        <fullName evidence="5 10">N-(5'-phosphoribosyl)anthranilate isomerase</fullName>
        <shortName evidence="10">PRAI</shortName>
        <ecNumber evidence="4 10">5.3.1.24</ecNumber>
    </recommendedName>
</protein>
<evidence type="ECO:0000259" key="11">
    <source>
        <dbReference type="Pfam" id="PF00697"/>
    </source>
</evidence>
<feature type="domain" description="N-(5'phosphoribosyl) anthranilate isomerase (PRAI)" evidence="11">
    <location>
        <begin position="5"/>
        <end position="200"/>
    </location>
</feature>
<evidence type="ECO:0000256" key="5">
    <source>
        <dbReference type="ARBA" id="ARBA00022272"/>
    </source>
</evidence>
<dbReference type="InterPro" id="IPR013785">
    <property type="entry name" value="Aldolase_TIM"/>
</dbReference>
<dbReference type="NCBIfam" id="NF002298">
    <property type="entry name" value="PRK01222.1-4"/>
    <property type="match status" value="1"/>
</dbReference>
<keyword evidence="13" id="KW-1185">Reference proteome</keyword>
<dbReference type="GO" id="GO:0000162">
    <property type="term" value="P:L-tryptophan biosynthetic process"/>
    <property type="evidence" value="ECO:0007669"/>
    <property type="project" value="UniProtKB-UniRule"/>
</dbReference>
<dbReference type="Pfam" id="PF00697">
    <property type="entry name" value="PRAI"/>
    <property type="match status" value="1"/>
</dbReference>
<dbReference type="OrthoDB" id="9796196at2"/>
<keyword evidence="8 10" id="KW-0057">Aromatic amino acid biosynthesis</keyword>
<dbReference type="Proteomes" id="UP000315901">
    <property type="component" value="Unassembled WGS sequence"/>
</dbReference>
<evidence type="ECO:0000256" key="2">
    <source>
        <dbReference type="ARBA" id="ARBA00004664"/>
    </source>
</evidence>
<dbReference type="AlphaFoldDB" id="A0A501X522"/>
<evidence type="ECO:0000256" key="1">
    <source>
        <dbReference type="ARBA" id="ARBA00001164"/>
    </source>
</evidence>
<comment type="similarity">
    <text evidence="3 10">Belongs to the TrpF family.</text>
</comment>
<dbReference type="CDD" id="cd00405">
    <property type="entry name" value="PRAI"/>
    <property type="match status" value="1"/>
</dbReference>
<evidence type="ECO:0000256" key="9">
    <source>
        <dbReference type="ARBA" id="ARBA00023235"/>
    </source>
</evidence>
<proteinExistence type="inferred from homology"/>
<keyword evidence="6 10" id="KW-0028">Amino-acid biosynthesis</keyword>
<keyword evidence="9 10" id="KW-0413">Isomerase</keyword>
<comment type="caution">
    <text evidence="12">The sequence shown here is derived from an EMBL/GenBank/DDBJ whole genome shotgun (WGS) entry which is preliminary data.</text>
</comment>
<dbReference type="PANTHER" id="PTHR42894:SF1">
    <property type="entry name" value="N-(5'-PHOSPHORIBOSYL)ANTHRANILATE ISOMERASE"/>
    <property type="match status" value="1"/>
</dbReference>
<comment type="pathway">
    <text evidence="2 10">Amino-acid biosynthesis; L-tryptophan biosynthesis; L-tryptophan from chorismate: step 3/5.</text>
</comment>
<dbReference type="EC" id="5.3.1.24" evidence="4 10"/>
<keyword evidence="7 10" id="KW-0822">Tryptophan biosynthesis</keyword>
<dbReference type="GO" id="GO:0004640">
    <property type="term" value="F:phosphoribosylanthranilate isomerase activity"/>
    <property type="evidence" value="ECO:0007669"/>
    <property type="project" value="UniProtKB-UniRule"/>
</dbReference>
<dbReference type="PANTHER" id="PTHR42894">
    <property type="entry name" value="N-(5'-PHOSPHORIBOSYL)ANTHRANILATE ISOMERASE"/>
    <property type="match status" value="1"/>
</dbReference>